<accession>W9X9T8</accession>
<evidence type="ECO:0000313" key="3">
    <source>
        <dbReference type="Proteomes" id="UP000019478"/>
    </source>
</evidence>
<dbReference type="RefSeq" id="XP_007738670.1">
    <property type="nucleotide sequence ID" value="XM_007740480.1"/>
</dbReference>
<comment type="caution">
    <text evidence="2">The sequence shown here is derived from an EMBL/GenBank/DDBJ whole genome shotgun (WGS) entry which is preliminary data.</text>
</comment>
<dbReference type="GeneID" id="19174470"/>
<evidence type="ECO:0000313" key="2">
    <source>
        <dbReference type="EMBL" id="EXJ77232.1"/>
    </source>
</evidence>
<dbReference type="Proteomes" id="UP000019478">
    <property type="component" value="Unassembled WGS sequence"/>
</dbReference>
<dbReference type="STRING" id="1182542.W9X9T8"/>
<feature type="region of interest" description="Disordered" evidence="1">
    <location>
        <begin position="1"/>
        <end position="26"/>
    </location>
</feature>
<dbReference type="AlphaFoldDB" id="W9X9T8"/>
<protein>
    <submittedName>
        <fullName evidence="2">Uncharacterized protein</fullName>
    </submittedName>
</protein>
<reference evidence="2 3" key="1">
    <citation type="submission" date="2013-03" db="EMBL/GenBank/DDBJ databases">
        <title>The Genome Sequence of Capronia epimyces CBS 606.96.</title>
        <authorList>
            <consortium name="The Broad Institute Genomics Platform"/>
            <person name="Cuomo C."/>
            <person name="de Hoog S."/>
            <person name="Gorbushina A."/>
            <person name="Walker B."/>
            <person name="Young S.K."/>
            <person name="Zeng Q."/>
            <person name="Gargeya S."/>
            <person name="Fitzgerald M."/>
            <person name="Haas B."/>
            <person name="Abouelleil A."/>
            <person name="Allen A.W."/>
            <person name="Alvarado L."/>
            <person name="Arachchi H.M."/>
            <person name="Berlin A.M."/>
            <person name="Chapman S.B."/>
            <person name="Gainer-Dewar J."/>
            <person name="Goldberg J."/>
            <person name="Griggs A."/>
            <person name="Gujja S."/>
            <person name="Hansen M."/>
            <person name="Howarth C."/>
            <person name="Imamovic A."/>
            <person name="Ireland A."/>
            <person name="Larimer J."/>
            <person name="McCowan C."/>
            <person name="Murphy C."/>
            <person name="Pearson M."/>
            <person name="Poon T.W."/>
            <person name="Priest M."/>
            <person name="Roberts A."/>
            <person name="Saif S."/>
            <person name="Shea T."/>
            <person name="Sisk P."/>
            <person name="Sykes S."/>
            <person name="Wortman J."/>
            <person name="Nusbaum C."/>
            <person name="Birren B."/>
        </authorList>
    </citation>
    <scope>NUCLEOTIDE SEQUENCE [LARGE SCALE GENOMIC DNA]</scope>
    <source>
        <strain evidence="2 3">CBS 606.96</strain>
    </source>
</reference>
<proteinExistence type="predicted"/>
<sequence length="92" mass="10438">MSLPSRSELYLGLSDSDDSSKPLSRHVATLDKPVPKSWNAIADARRCTPQACHYRDTLPQLRKSSLDQIYAIPTESPAYQAEVHERLHLQYD</sequence>
<dbReference type="OrthoDB" id="338622at2759"/>
<name>W9X9T8_9EURO</name>
<organism evidence="2 3">
    <name type="scientific">Capronia epimyces CBS 606.96</name>
    <dbReference type="NCBI Taxonomy" id="1182542"/>
    <lineage>
        <taxon>Eukaryota</taxon>
        <taxon>Fungi</taxon>
        <taxon>Dikarya</taxon>
        <taxon>Ascomycota</taxon>
        <taxon>Pezizomycotina</taxon>
        <taxon>Eurotiomycetes</taxon>
        <taxon>Chaetothyriomycetidae</taxon>
        <taxon>Chaetothyriales</taxon>
        <taxon>Herpotrichiellaceae</taxon>
        <taxon>Capronia</taxon>
    </lineage>
</organism>
<evidence type="ECO:0000256" key="1">
    <source>
        <dbReference type="SAM" id="MobiDB-lite"/>
    </source>
</evidence>
<keyword evidence="3" id="KW-1185">Reference proteome</keyword>
<gene>
    <name evidence="2" type="ORF">A1O3_10390</name>
</gene>
<dbReference type="HOGENOM" id="CLU_2413050_0_0_1"/>
<dbReference type="EMBL" id="AMGY01000011">
    <property type="protein sequence ID" value="EXJ77232.1"/>
    <property type="molecule type" value="Genomic_DNA"/>
</dbReference>